<keyword evidence="2" id="KW-1185">Reference proteome</keyword>
<accession>A0A9X0ATJ1</accession>
<comment type="caution">
    <text evidence="1">The sequence shown here is derived from an EMBL/GenBank/DDBJ whole genome shotgun (WGS) entry which is preliminary data.</text>
</comment>
<reference evidence="1" key="1">
    <citation type="submission" date="2022-11" db="EMBL/GenBank/DDBJ databases">
        <title>Genome Resource of Sclerotinia nivalis Strain SnTB1, a Plant Pathogen Isolated from American Ginseng.</title>
        <authorList>
            <person name="Fan S."/>
        </authorList>
    </citation>
    <scope>NUCLEOTIDE SEQUENCE</scope>
    <source>
        <strain evidence="1">SnTB1</strain>
    </source>
</reference>
<evidence type="ECO:0000313" key="1">
    <source>
        <dbReference type="EMBL" id="KAJ8068697.1"/>
    </source>
</evidence>
<dbReference type="Proteomes" id="UP001152300">
    <property type="component" value="Unassembled WGS sequence"/>
</dbReference>
<dbReference type="AlphaFoldDB" id="A0A9X0ATJ1"/>
<name>A0A9X0ATJ1_9HELO</name>
<proteinExistence type="predicted"/>
<sequence>MIEVVANTYTFGGKCSVRDAPLPRFHSSASTLQWTSEGMQQANSLQLTPPVDSLPPKYKGVSSKTSHNLGIQRATSSYMVTSNSFQVCWKSHSGIKNSHFREWVYIHVEHVKTDPILPFSHFSMHSKNSFITSEPGPPMCHSEESKILFPT</sequence>
<gene>
    <name evidence="1" type="ORF">OCU04_002396</name>
</gene>
<dbReference type="EMBL" id="JAPEIS010000002">
    <property type="protein sequence ID" value="KAJ8068697.1"/>
    <property type="molecule type" value="Genomic_DNA"/>
</dbReference>
<organism evidence="1 2">
    <name type="scientific">Sclerotinia nivalis</name>
    <dbReference type="NCBI Taxonomy" id="352851"/>
    <lineage>
        <taxon>Eukaryota</taxon>
        <taxon>Fungi</taxon>
        <taxon>Dikarya</taxon>
        <taxon>Ascomycota</taxon>
        <taxon>Pezizomycotina</taxon>
        <taxon>Leotiomycetes</taxon>
        <taxon>Helotiales</taxon>
        <taxon>Sclerotiniaceae</taxon>
        <taxon>Sclerotinia</taxon>
    </lineage>
</organism>
<evidence type="ECO:0000313" key="2">
    <source>
        <dbReference type="Proteomes" id="UP001152300"/>
    </source>
</evidence>
<protein>
    <submittedName>
        <fullName evidence="1">Uncharacterized protein</fullName>
    </submittedName>
</protein>